<keyword evidence="4 11" id="KW-0812">Transmembrane</keyword>
<keyword evidence="9 11" id="KW-0739">Sodium transport</keyword>
<evidence type="ECO:0000256" key="2">
    <source>
        <dbReference type="ARBA" id="ARBA00022448"/>
    </source>
</evidence>
<evidence type="ECO:0000256" key="3">
    <source>
        <dbReference type="ARBA" id="ARBA00022461"/>
    </source>
</evidence>
<dbReference type="InterPro" id="IPR001873">
    <property type="entry name" value="ENaC"/>
</dbReference>
<dbReference type="Gene3D" id="2.60.470.10">
    <property type="entry name" value="Acid-sensing ion channels like domains"/>
    <property type="match status" value="1"/>
</dbReference>
<proteinExistence type="inferred from homology"/>
<keyword evidence="3 11" id="KW-0894">Sodium channel</keyword>
<dbReference type="Proteomes" id="UP000663852">
    <property type="component" value="Unassembled WGS sequence"/>
</dbReference>
<comment type="caution">
    <text evidence="13">The sequence shown here is derived from an EMBL/GenBank/DDBJ whole genome shotgun (WGS) entry which is preliminary data.</text>
</comment>
<evidence type="ECO:0000256" key="7">
    <source>
        <dbReference type="ARBA" id="ARBA00023065"/>
    </source>
</evidence>
<evidence type="ECO:0000256" key="10">
    <source>
        <dbReference type="ARBA" id="ARBA00023303"/>
    </source>
</evidence>
<keyword evidence="5 12" id="KW-1133">Transmembrane helix</keyword>
<reference evidence="13" key="1">
    <citation type="submission" date="2021-02" db="EMBL/GenBank/DDBJ databases">
        <authorList>
            <person name="Nowell W R."/>
        </authorList>
    </citation>
    <scope>NUCLEOTIDE SEQUENCE</scope>
</reference>
<dbReference type="AlphaFoldDB" id="A0A814TU70"/>
<keyword evidence="2 11" id="KW-0813">Transport</keyword>
<dbReference type="OrthoDB" id="6021021at2759"/>
<dbReference type="Pfam" id="PF00858">
    <property type="entry name" value="ASC"/>
    <property type="match status" value="1"/>
</dbReference>
<evidence type="ECO:0000256" key="12">
    <source>
        <dbReference type="SAM" id="Phobius"/>
    </source>
</evidence>
<sequence>MDDIVGSNNPKHFVEQRRQSIILDYLIATSTHGLRSVGRAYSKFNRIFWVCSFTITCGIMFYFVISNLLQYFSYPTQTKVEIRLDRHMPFPAVTVCSGNPYRSDHLNQSLVSFYHRLTSSNATYNETVLSSLLIPLIVDLFNRNQTDEFISIGFRLTDILLSCDYNGIDCSNAFTASISPALASISPALGICYTFNWKASGTVFTVSDYGDGIFVREGLTLSFYMPQELFYPTTWYDNGLLITLHDNDEFPVPTETGIYLRPGTSNLITYQKSETTFLPYPYSNCTTSVSDDLRGLYTSTFIDPAASVDAVYSESLCIELCQQSYIYSQCSCIFPIPFFTRKIFTNENILISANGCNILIGQLACALRARQQLSSDDYLQSQWCSRCVPQCKHVDFQAVVSAQNAPSEGDKKYWQSLISTPLANISVLLPNNITQNFDYYFNRNYLKVQVSCSNKYTVEYNQEAKLSIVDTFSAIGGQTGLWIGLSVLSVIELCELIYRLSRHCLAERKNKTKSSIQPMTNATVDK</sequence>
<evidence type="ECO:0000256" key="8">
    <source>
        <dbReference type="ARBA" id="ARBA00023136"/>
    </source>
</evidence>
<dbReference type="Gene3D" id="1.10.287.770">
    <property type="entry name" value="YojJ-like"/>
    <property type="match status" value="1"/>
</dbReference>
<dbReference type="EMBL" id="CAJNOJ010000127">
    <property type="protein sequence ID" value="CAF1165450.1"/>
    <property type="molecule type" value="Genomic_DNA"/>
</dbReference>
<accession>A0A814TU70</accession>
<evidence type="ECO:0000313" key="14">
    <source>
        <dbReference type="Proteomes" id="UP000663852"/>
    </source>
</evidence>
<evidence type="ECO:0000313" key="13">
    <source>
        <dbReference type="EMBL" id="CAF1165450.1"/>
    </source>
</evidence>
<dbReference type="PANTHER" id="PTHR11690">
    <property type="entry name" value="AMILORIDE-SENSITIVE SODIUM CHANNEL-RELATED"/>
    <property type="match status" value="1"/>
</dbReference>
<protein>
    <submittedName>
        <fullName evidence="13">Uncharacterized protein</fullName>
    </submittedName>
</protein>
<keyword evidence="6" id="KW-0915">Sodium</keyword>
<comment type="subcellular location">
    <subcellularLocation>
        <location evidence="1">Membrane</location>
        <topology evidence="1">Multi-pass membrane protein</topology>
    </subcellularLocation>
</comment>
<keyword evidence="10 11" id="KW-0407">Ion channel</keyword>
<dbReference type="GO" id="GO:0015280">
    <property type="term" value="F:ligand-gated sodium channel activity"/>
    <property type="evidence" value="ECO:0007669"/>
    <property type="project" value="TreeGrafter"/>
</dbReference>
<name>A0A814TU70_ADIRI</name>
<feature type="transmembrane region" description="Helical" evidence="12">
    <location>
        <begin position="47"/>
        <end position="65"/>
    </location>
</feature>
<keyword evidence="7 11" id="KW-0406">Ion transport</keyword>
<evidence type="ECO:0000256" key="1">
    <source>
        <dbReference type="ARBA" id="ARBA00004141"/>
    </source>
</evidence>
<keyword evidence="8 12" id="KW-0472">Membrane</keyword>
<evidence type="ECO:0000256" key="5">
    <source>
        <dbReference type="ARBA" id="ARBA00022989"/>
    </source>
</evidence>
<dbReference type="PRINTS" id="PR01078">
    <property type="entry name" value="AMINACHANNEL"/>
</dbReference>
<evidence type="ECO:0000256" key="6">
    <source>
        <dbReference type="ARBA" id="ARBA00023053"/>
    </source>
</evidence>
<evidence type="ECO:0000256" key="9">
    <source>
        <dbReference type="ARBA" id="ARBA00023201"/>
    </source>
</evidence>
<dbReference type="GO" id="GO:0005886">
    <property type="term" value="C:plasma membrane"/>
    <property type="evidence" value="ECO:0007669"/>
    <property type="project" value="TreeGrafter"/>
</dbReference>
<organism evidence="13 14">
    <name type="scientific">Adineta ricciae</name>
    <name type="common">Rotifer</name>
    <dbReference type="NCBI Taxonomy" id="249248"/>
    <lineage>
        <taxon>Eukaryota</taxon>
        <taxon>Metazoa</taxon>
        <taxon>Spiralia</taxon>
        <taxon>Gnathifera</taxon>
        <taxon>Rotifera</taxon>
        <taxon>Eurotatoria</taxon>
        <taxon>Bdelloidea</taxon>
        <taxon>Adinetida</taxon>
        <taxon>Adinetidae</taxon>
        <taxon>Adineta</taxon>
    </lineage>
</organism>
<gene>
    <name evidence="13" type="ORF">EDS130_LOCUS23388</name>
</gene>
<evidence type="ECO:0000256" key="11">
    <source>
        <dbReference type="RuleBase" id="RU000679"/>
    </source>
</evidence>
<evidence type="ECO:0000256" key="4">
    <source>
        <dbReference type="ARBA" id="ARBA00022692"/>
    </source>
</evidence>
<comment type="similarity">
    <text evidence="11">Belongs to the amiloride-sensitive sodium channel (TC 1.A.6) family.</text>
</comment>